<dbReference type="AlphaFoldDB" id="B9MTC2"/>
<organism evidence="2 3">
    <name type="scientific">Populus trichocarpa</name>
    <name type="common">Western balsam poplar</name>
    <name type="synonym">Populus balsamifera subsp. trichocarpa</name>
    <dbReference type="NCBI Taxonomy" id="3694"/>
    <lineage>
        <taxon>Eukaryota</taxon>
        <taxon>Viridiplantae</taxon>
        <taxon>Streptophyta</taxon>
        <taxon>Embryophyta</taxon>
        <taxon>Tracheophyta</taxon>
        <taxon>Spermatophyta</taxon>
        <taxon>Magnoliopsida</taxon>
        <taxon>eudicotyledons</taxon>
        <taxon>Gunneridae</taxon>
        <taxon>Pentapetalae</taxon>
        <taxon>rosids</taxon>
        <taxon>fabids</taxon>
        <taxon>Malpighiales</taxon>
        <taxon>Salicaceae</taxon>
        <taxon>Saliceae</taxon>
        <taxon>Populus</taxon>
    </lineage>
</organism>
<gene>
    <name evidence="2" type="ORF">POPTR_006G127600</name>
</gene>
<evidence type="ECO:0000256" key="1">
    <source>
        <dbReference type="SAM" id="MobiDB-lite"/>
    </source>
</evidence>
<feature type="compositionally biased region" description="Polar residues" evidence="1">
    <location>
        <begin position="58"/>
        <end position="78"/>
    </location>
</feature>
<protein>
    <submittedName>
        <fullName evidence="2">Uncharacterized protein</fullName>
    </submittedName>
</protein>
<feature type="region of interest" description="Disordered" evidence="1">
    <location>
        <begin position="1"/>
        <end position="22"/>
    </location>
</feature>
<name>B9MTC2_POPTR</name>
<proteinExistence type="predicted"/>
<keyword evidence="3" id="KW-1185">Reference proteome</keyword>
<dbReference type="HOGENOM" id="CLU_2254794_0_0_1"/>
<dbReference type="Proteomes" id="UP000006729">
    <property type="component" value="Chromosome 6"/>
</dbReference>
<evidence type="ECO:0000313" key="3">
    <source>
        <dbReference type="Proteomes" id="UP000006729"/>
    </source>
</evidence>
<feature type="region of interest" description="Disordered" evidence="1">
    <location>
        <begin position="44"/>
        <end position="104"/>
    </location>
</feature>
<reference evidence="2 3" key="1">
    <citation type="journal article" date="2006" name="Science">
        <title>The genome of black cottonwood, Populus trichocarpa (Torr. &amp; Gray).</title>
        <authorList>
            <person name="Tuskan G.A."/>
            <person name="Difazio S."/>
            <person name="Jansson S."/>
            <person name="Bohlmann J."/>
            <person name="Grigoriev I."/>
            <person name="Hellsten U."/>
            <person name="Putnam N."/>
            <person name="Ralph S."/>
            <person name="Rombauts S."/>
            <person name="Salamov A."/>
            <person name="Schein J."/>
            <person name="Sterck L."/>
            <person name="Aerts A."/>
            <person name="Bhalerao R.R."/>
            <person name="Bhalerao R.P."/>
            <person name="Blaudez D."/>
            <person name="Boerjan W."/>
            <person name="Brun A."/>
            <person name="Brunner A."/>
            <person name="Busov V."/>
            <person name="Campbell M."/>
            <person name="Carlson J."/>
            <person name="Chalot M."/>
            <person name="Chapman J."/>
            <person name="Chen G.L."/>
            <person name="Cooper D."/>
            <person name="Coutinho P.M."/>
            <person name="Couturier J."/>
            <person name="Covert S."/>
            <person name="Cronk Q."/>
            <person name="Cunningham R."/>
            <person name="Davis J."/>
            <person name="Degroeve S."/>
            <person name="Dejardin A."/>
            <person name="Depamphilis C."/>
            <person name="Detter J."/>
            <person name="Dirks B."/>
            <person name="Dubchak I."/>
            <person name="Duplessis S."/>
            <person name="Ehlting J."/>
            <person name="Ellis B."/>
            <person name="Gendler K."/>
            <person name="Goodstein D."/>
            <person name="Gribskov M."/>
            <person name="Grimwood J."/>
            <person name="Groover A."/>
            <person name="Gunter L."/>
            <person name="Hamberger B."/>
            <person name="Heinze B."/>
            <person name="Helariutta Y."/>
            <person name="Henrissat B."/>
            <person name="Holligan D."/>
            <person name="Holt R."/>
            <person name="Huang W."/>
            <person name="Islam-Faridi N."/>
            <person name="Jones S."/>
            <person name="Jones-Rhoades M."/>
            <person name="Jorgensen R."/>
            <person name="Joshi C."/>
            <person name="Kangasjarvi J."/>
            <person name="Karlsson J."/>
            <person name="Kelleher C."/>
            <person name="Kirkpatrick R."/>
            <person name="Kirst M."/>
            <person name="Kohler A."/>
            <person name="Kalluri U."/>
            <person name="Larimer F."/>
            <person name="Leebens-Mack J."/>
            <person name="Leple J.C."/>
            <person name="Locascio P."/>
            <person name="Lou Y."/>
            <person name="Lucas S."/>
            <person name="Martin F."/>
            <person name="Montanini B."/>
            <person name="Napoli C."/>
            <person name="Nelson D.R."/>
            <person name="Nelson C."/>
            <person name="Nieminen K."/>
            <person name="Nilsson O."/>
            <person name="Pereda V."/>
            <person name="Peter G."/>
            <person name="Philippe R."/>
            <person name="Pilate G."/>
            <person name="Poliakov A."/>
            <person name="Razumovskaya J."/>
            <person name="Richardson P."/>
            <person name="Rinaldi C."/>
            <person name="Ritland K."/>
            <person name="Rouze P."/>
            <person name="Ryaboy D."/>
            <person name="Schmutz J."/>
            <person name="Schrader J."/>
            <person name="Segerman B."/>
            <person name="Shin H."/>
            <person name="Siddiqui A."/>
            <person name="Sterky F."/>
            <person name="Terry A."/>
            <person name="Tsai C.J."/>
            <person name="Uberbacher E."/>
            <person name="Unneberg P."/>
            <person name="Vahala J."/>
            <person name="Wall K."/>
            <person name="Wessler S."/>
            <person name="Yang G."/>
            <person name="Yin T."/>
            <person name="Douglas C."/>
            <person name="Marra M."/>
            <person name="Sandberg G."/>
            <person name="Van de Peer Y."/>
            <person name="Rokhsar D."/>
        </authorList>
    </citation>
    <scope>NUCLEOTIDE SEQUENCE [LARGE SCALE GENOMIC DNA]</scope>
    <source>
        <strain evidence="3">cv. Nisqually</strain>
    </source>
</reference>
<sequence length="104" mass="11810">MVNETTEVSTEITEVCQESGDRTIQQGFRAEVTEQYGDWMVARRTSHKFGKRGDSKEVNQAQNQKLTSRNNGNMTNTQEKTKGDSLGMGSRSTSHRIQESWNHD</sequence>
<accession>B9MTC2</accession>
<evidence type="ECO:0000313" key="2">
    <source>
        <dbReference type="EMBL" id="PNT31327.1"/>
    </source>
</evidence>
<feature type="compositionally biased region" description="Low complexity" evidence="1">
    <location>
        <begin position="1"/>
        <end position="15"/>
    </location>
</feature>
<dbReference type="InParanoid" id="B9MTC2"/>
<dbReference type="EMBL" id="CM009295">
    <property type="protein sequence ID" value="PNT31327.1"/>
    <property type="molecule type" value="Genomic_DNA"/>
</dbReference>